<dbReference type="InterPro" id="IPR008271">
    <property type="entry name" value="Ser/Thr_kinase_AS"/>
</dbReference>
<proteinExistence type="predicted"/>
<dbReference type="PROSITE" id="PS50011">
    <property type="entry name" value="PROTEIN_KINASE_DOM"/>
    <property type="match status" value="1"/>
</dbReference>
<dbReference type="SUPFAM" id="SSF56112">
    <property type="entry name" value="Protein kinase-like (PK-like)"/>
    <property type="match status" value="1"/>
</dbReference>
<dbReference type="EMBL" id="JAPFFF010000004">
    <property type="protein sequence ID" value="KAK8893003.1"/>
    <property type="molecule type" value="Genomic_DNA"/>
</dbReference>
<organism evidence="2 3">
    <name type="scientific">Tritrichomonas musculus</name>
    <dbReference type="NCBI Taxonomy" id="1915356"/>
    <lineage>
        <taxon>Eukaryota</taxon>
        <taxon>Metamonada</taxon>
        <taxon>Parabasalia</taxon>
        <taxon>Tritrichomonadida</taxon>
        <taxon>Tritrichomonadidae</taxon>
        <taxon>Tritrichomonas</taxon>
    </lineage>
</organism>
<feature type="domain" description="Protein kinase" evidence="1">
    <location>
        <begin position="253"/>
        <end position="489"/>
    </location>
</feature>
<dbReference type="InterPro" id="IPR006597">
    <property type="entry name" value="Sel1-like"/>
</dbReference>
<dbReference type="Proteomes" id="UP001470230">
    <property type="component" value="Unassembled WGS sequence"/>
</dbReference>
<dbReference type="InterPro" id="IPR000719">
    <property type="entry name" value="Prot_kinase_dom"/>
</dbReference>
<dbReference type="Gene3D" id="1.10.510.10">
    <property type="entry name" value="Transferase(Phosphotransferase) domain 1"/>
    <property type="match status" value="1"/>
</dbReference>
<dbReference type="PANTHER" id="PTHR43628">
    <property type="entry name" value="ACTIVATOR OF C KINASE PROTEIN 1-RELATED"/>
    <property type="match status" value="1"/>
</dbReference>
<evidence type="ECO:0000313" key="3">
    <source>
        <dbReference type="Proteomes" id="UP001470230"/>
    </source>
</evidence>
<dbReference type="InterPro" id="IPR052945">
    <property type="entry name" value="Mitotic_Regulator"/>
</dbReference>
<dbReference type="Pfam" id="PF00069">
    <property type="entry name" value="Pkinase"/>
    <property type="match status" value="1"/>
</dbReference>
<dbReference type="InterPro" id="IPR011990">
    <property type="entry name" value="TPR-like_helical_dom_sf"/>
</dbReference>
<reference evidence="2 3" key="1">
    <citation type="submission" date="2024-04" db="EMBL/GenBank/DDBJ databases">
        <title>Tritrichomonas musculus Genome.</title>
        <authorList>
            <person name="Alves-Ferreira E."/>
            <person name="Grigg M."/>
            <person name="Lorenzi H."/>
            <person name="Galac M."/>
        </authorList>
    </citation>
    <scope>NUCLEOTIDE SEQUENCE [LARGE SCALE GENOMIC DNA]</scope>
    <source>
        <strain evidence="2 3">EAF2021</strain>
    </source>
</reference>
<dbReference type="Pfam" id="PF08238">
    <property type="entry name" value="Sel1"/>
    <property type="match status" value="24"/>
</dbReference>
<dbReference type="Gene3D" id="1.25.40.10">
    <property type="entry name" value="Tetratricopeptide repeat domain"/>
    <property type="match status" value="5"/>
</dbReference>
<sequence>MKQVAFTKLPQEYELAKNQIQEDVLQRLYSKFTFLYFTCSHFEINNDDTLMNEQIESFLYGYLHNFKFLTFHITNLRTNNKSNSILQKNSDIYICIEDQCLIIEKIKLELIKKIMNNLRDHNVSILNISSEYKIWEESKSEKEAEEEVSSFSHFFSNKIKTNKFVKYTIIPIVGYLIRRHFFPSNYFKDQSFFHFRPTDPKEDEIKSKLSLFLLSKNEQEKKANFEQLKESITTQNQSNEEWFNKEDFHENDFISLRSIFARDSTLYFLVFHLKTFHVFLMKKVPRPISIENDYEANFCENYSNRCMTPFYGFLKKEQRIVGFIYEFMSNGSLTSYFSNNKEKVNNLFLIITLNRIIQGIKYLHSNSFIHRDFKPSNILLDHDFRPYISDFETIRHPSDEQEEMTNNIGSALYFSPEQENGNKVSYGTDIYSFGLSLYFMFEKKHFKNQKNSLPLFSNAPECIKHIVNKCIELNPSKRPTIQEIKSIFIKEMNPFEYLLQHLLNASNINVNDIVQYILEYLIILKEDSEKMEKFFDIIWNFYTIYQKKVDGDESSFYLILGNIYENGCSVKQDYSKAAQYYEISASKKNPEALSYLGSLLLSGDGVKQDYVKAKKYCELAAQYKDSGALYLLGTIYVYGYGVEQNFLKAKAFYELAIKQNNSKALFNLSLLYKDGLGVKKNIKKAIEYLNLASQLNNPDAQWMLGNMHSKGIGFVQNYSKAIEFYELAAQQNHMDALYELADIYLKGFGVKKDVAKAIHYLELSAEQGNSDALLVLGNCYLLGYGTKKDYTKAREYFELSVKLDNPDAYVSLGNIYLCGLDVEKNYLKAKEYYELAVKHENSGGYLQLGDIYFYGYGVKQDYTKAIEYYELAASQNNPDALLNLGKIYQKGKVVPKDEIKSKMYFDLYTQMNGSGKLGNISVLDKEEFEDKDEFLVTENYVSTIFIDLGLLYENGKVVEQDYSKAKEYYELAASNNNSYGYIHIGNLYKEGLGVDKDFSKAKEYFEIAAKMDNSEAFISLGTLYLYGYGVEKNATKAKEYYELAASKNNSSALICLGQLYEEGNGVDKNYSKAKKYYEMAAQQDNKEAYLFLSGLYTKGRGVERDLNKAKELFDLSSLSKKNDSIYPADTYALLGDMYSDGEGVEQNFLKAIEYYELAVKFGNEGVYGSLGYLYSHSNCGAKKDYVKARKYYELAANQDNSSALNNLGIFYENGYGVDKDYSKAKEYYEKAAKLDNADGYNNLGLLYENGLGVSVDYLRAKSYYLLASKQDHDEALLNLGNLYKNGKGVKQNYKQAHKYYELSAEQGNSEALLNLGLLYENGLGVKQSYSKAKNFYLQSAKQSNSYAYLNLGKFYYNGTGVEQNYKKALEYYQLSSQQNNSEAFFFLGYFYSVDDAFEKNIYKAIQYLLKCIDIPTGVVELYNSSDGLATYQYKVNNYYYPSFNDLGLIYLTVFQDIEKAEKYIKEAGLNEYPFGQNNFGLMCQLYFNKIGDAEYLYEKASKSHFSLAEYNLGHLYELNGNPEKSIKYYIKASEDEDQPLVFHDIEHHDKLLEISKIFIIALTNLKLVEYYFILDKYEESKEYFMKLISELEINTEELEYYFQFHFKDENSFEYLKTFILNYPSFKMENQSNLSKARDSKTNEKQKEIPINKKMKIENKDIIIGMKEDLVFEDPGDLFDFIIKDTKIKSIFINEVKEIIDTMNTILYTPPYRILFGRINIDKLCPIMIENSNNQDLNEINESFYDGLDLII</sequence>
<gene>
    <name evidence="2" type="ORF">M9Y10_030259</name>
</gene>
<protein>
    <recommendedName>
        <fullName evidence="1">Protein kinase domain-containing protein</fullName>
    </recommendedName>
</protein>
<dbReference type="SMART" id="SM00671">
    <property type="entry name" value="SEL1"/>
    <property type="match status" value="24"/>
</dbReference>
<dbReference type="PROSITE" id="PS00108">
    <property type="entry name" value="PROTEIN_KINASE_ST"/>
    <property type="match status" value="1"/>
</dbReference>
<comment type="caution">
    <text evidence="2">The sequence shown here is derived from an EMBL/GenBank/DDBJ whole genome shotgun (WGS) entry which is preliminary data.</text>
</comment>
<name>A0ABR2KPC0_9EUKA</name>
<keyword evidence="3" id="KW-1185">Reference proteome</keyword>
<evidence type="ECO:0000259" key="1">
    <source>
        <dbReference type="PROSITE" id="PS50011"/>
    </source>
</evidence>
<dbReference type="SMART" id="SM00028">
    <property type="entry name" value="TPR"/>
    <property type="match status" value="9"/>
</dbReference>
<dbReference type="InterPro" id="IPR011009">
    <property type="entry name" value="Kinase-like_dom_sf"/>
</dbReference>
<dbReference type="SUPFAM" id="SSF81901">
    <property type="entry name" value="HCP-like"/>
    <property type="match status" value="7"/>
</dbReference>
<dbReference type="PANTHER" id="PTHR43628:SF1">
    <property type="entry name" value="CHITIN SYNTHASE REGULATORY FACTOR 2-RELATED"/>
    <property type="match status" value="1"/>
</dbReference>
<evidence type="ECO:0000313" key="2">
    <source>
        <dbReference type="EMBL" id="KAK8893003.1"/>
    </source>
</evidence>
<dbReference type="InterPro" id="IPR019734">
    <property type="entry name" value="TPR_rpt"/>
</dbReference>
<accession>A0ABR2KPC0</accession>